<evidence type="ECO:0000313" key="1">
    <source>
        <dbReference type="EMBL" id="GGQ32699.1"/>
    </source>
</evidence>
<gene>
    <name evidence="1" type="ORF">GCM10010249_59130</name>
</gene>
<proteinExistence type="predicted"/>
<comment type="caution">
    <text evidence="1">The sequence shown here is derived from an EMBL/GenBank/DDBJ whole genome shotgun (WGS) entry which is preliminary data.</text>
</comment>
<organism evidence="1 2">
    <name type="scientific">Streptomyces roseolilacinus</name>
    <dbReference type="NCBI Taxonomy" id="66904"/>
    <lineage>
        <taxon>Bacteria</taxon>
        <taxon>Bacillati</taxon>
        <taxon>Actinomycetota</taxon>
        <taxon>Actinomycetes</taxon>
        <taxon>Kitasatosporales</taxon>
        <taxon>Streptomycetaceae</taxon>
        <taxon>Streptomyces</taxon>
    </lineage>
</organism>
<reference evidence="1" key="2">
    <citation type="submission" date="2020-09" db="EMBL/GenBank/DDBJ databases">
        <authorList>
            <person name="Sun Q."/>
            <person name="Ohkuma M."/>
        </authorList>
    </citation>
    <scope>NUCLEOTIDE SEQUENCE</scope>
    <source>
        <strain evidence="1">JCM 4335</strain>
    </source>
</reference>
<dbReference type="Proteomes" id="UP000654123">
    <property type="component" value="Unassembled WGS sequence"/>
</dbReference>
<name>A0A918B6M3_9ACTN</name>
<accession>A0A918B6M3</accession>
<evidence type="ECO:0000313" key="2">
    <source>
        <dbReference type="Proteomes" id="UP000654123"/>
    </source>
</evidence>
<protein>
    <submittedName>
        <fullName evidence="1">Uncharacterized protein</fullName>
    </submittedName>
</protein>
<sequence>MWSSTLVPSWVWATVPVVRGPALPRGYRTLAWGRRPALPTLIADGTRVSGPSVHEGAPGAAILTAM</sequence>
<dbReference type="AlphaFoldDB" id="A0A918B6M3"/>
<keyword evidence="2" id="KW-1185">Reference proteome</keyword>
<dbReference type="EMBL" id="BMSV01000019">
    <property type="protein sequence ID" value="GGQ32699.1"/>
    <property type="molecule type" value="Genomic_DNA"/>
</dbReference>
<reference evidence="1" key="1">
    <citation type="journal article" date="2014" name="Int. J. Syst. Evol. Microbiol.">
        <title>Complete genome sequence of Corynebacterium casei LMG S-19264T (=DSM 44701T), isolated from a smear-ripened cheese.</title>
        <authorList>
            <consortium name="US DOE Joint Genome Institute (JGI-PGF)"/>
            <person name="Walter F."/>
            <person name="Albersmeier A."/>
            <person name="Kalinowski J."/>
            <person name="Ruckert C."/>
        </authorList>
    </citation>
    <scope>NUCLEOTIDE SEQUENCE</scope>
    <source>
        <strain evidence="1">JCM 4335</strain>
    </source>
</reference>